<feature type="domain" description="Pyrrolo-quinoline quinone repeat" evidence="3">
    <location>
        <begin position="97"/>
        <end position="356"/>
    </location>
</feature>
<dbReference type="InterPro" id="IPR015943">
    <property type="entry name" value="WD40/YVTN_repeat-like_dom_sf"/>
</dbReference>
<accession>A0A8E6EVX5</accession>
<dbReference type="InterPro" id="IPR002372">
    <property type="entry name" value="PQQ_rpt_dom"/>
</dbReference>
<evidence type="ECO:0000256" key="2">
    <source>
        <dbReference type="SAM" id="SignalP"/>
    </source>
</evidence>
<dbReference type="InterPro" id="IPR018391">
    <property type="entry name" value="PQQ_b-propeller_rpt"/>
</dbReference>
<dbReference type="Gene3D" id="2.40.10.480">
    <property type="match status" value="1"/>
</dbReference>
<dbReference type="Proteomes" id="UP000676194">
    <property type="component" value="Chromosome"/>
</dbReference>
<keyword evidence="5" id="KW-1185">Reference proteome</keyword>
<feature type="compositionally biased region" description="Polar residues" evidence="1">
    <location>
        <begin position="358"/>
        <end position="374"/>
    </location>
</feature>
<gene>
    <name evidence="4" type="ORF">KIH39_05425</name>
</gene>
<organism evidence="4 5">
    <name type="scientific">Telmatocola sphagniphila</name>
    <dbReference type="NCBI Taxonomy" id="1123043"/>
    <lineage>
        <taxon>Bacteria</taxon>
        <taxon>Pseudomonadati</taxon>
        <taxon>Planctomycetota</taxon>
        <taxon>Planctomycetia</taxon>
        <taxon>Gemmatales</taxon>
        <taxon>Gemmataceae</taxon>
    </lineage>
</organism>
<dbReference type="SMART" id="SM00564">
    <property type="entry name" value="PQQ"/>
    <property type="match status" value="4"/>
</dbReference>
<dbReference type="AlphaFoldDB" id="A0A8E6EVX5"/>
<keyword evidence="2" id="KW-0732">Signal</keyword>
<dbReference type="PANTHER" id="PTHR34512:SF30">
    <property type="entry name" value="OUTER MEMBRANE PROTEIN ASSEMBLY FACTOR BAMB"/>
    <property type="match status" value="1"/>
</dbReference>
<reference evidence="4" key="1">
    <citation type="submission" date="2021-05" db="EMBL/GenBank/DDBJ databases">
        <title>Complete genome sequence of the cellulolytic planctomycete Telmatocola sphagniphila SP2T and characterization of the first cellulase from planctomycetes.</title>
        <authorList>
            <person name="Rakitin A.L."/>
            <person name="Beletsky A.V."/>
            <person name="Naumoff D.G."/>
            <person name="Kulichevskaya I.S."/>
            <person name="Mardanov A.V."/>
            <person name="Ravin N.V."/>
            <person name="Dedysh S.N."/>
        </authorList>
    </citation>
    <scope>NUCLEOTIDE SEQUENCE</scope>
    <source>
        <strain evidence="4">SP2T</strain>
    </source>
</reference>
<dbReference type="KEGG" id="tsph:KIH39_05425"/>
<dbReference type="SUPFAM" id="SSF50998">
    <property type="entry name" value="Quinoprotein alcohol dehydrogenase-like"/>
    <property type="match status" value="1"/>
</dbReference>
<dbReference type="EMBL" id="CP074694">
    <property type="protein sequence ID" value="QVL33355.1"/>
    <property type="molecule type" value="Genomic_DNA"/>
</dbReference>
<dbReference type="Gene3D" id="2.130.10.10">
    <property type="entry name" value="YVTN repeat-like/Quinoprotein amine dehydrogenase"/>
    <property type="match status" value="1"/>
</dbReference>
<proteinExistence type="predicted"/>
<feature type="region of interest" description="Disordered" evidence="1">
    <location>
        <begin position="358"/>
        <end position="380"/>
    </location>
</feature>
<feature type="signal peptide" evidence="2">
    <location>
        <begin position="1"/>
        <end position="20"/>
    </location>
</feature>
<dbReference type="RefSeq" id="WP_213498245.1">
    <property type="nucleotide sequence ID" value="NZ_CP074694.1"/>
</dbReference>
<name>A0A8E6EVX5_9BACT</name>
<protein>
    <submittedName>
        <fullName evidence="4">PQQ-binding-like beta-propeller repeat protein</fullName>
    </submittedName>
</protein>
<evidence type="ECO:0000313" key="4">
    <source>
        <dbReference type="EMBL" id="QVL33355.1"/>
    </source>
</evidence>
<evidence type="ECO:0000256" key="1">
    <source>
        <dbReference type="SAM" id="MobiDB-lite"/>
    </source>
</evidence>
<feature type="chain" id="PRO_5034912771" evidence="2">
    <location>
        <begin position="21"/>
        <end position="460"/>
    </location>
</feature>
<evidence type="ECO:0000259" key="3">
    <source>
        <dbReference type="Pfam" id="PF13360"/>
    </source>
</evidence>
<dbReference type="PANTHER" id="PTHR34512">
    <property type="entry name" value="CELL SURFACE PROTEIN"/>
    <property type="match status" value="1"/>
</dbReference>
<sequence length="460" mass="51229">MKIAFCSLCIVFLGSSLVYADDWPQWLGPKRDGVWREDGILDKFPAGGPKVLWRQPISAGYSGPAIADGRIYVMDRTLANGVKSPANAFATAELAGKERILCLNEKTGKEIWKYDYDCAYRISYPTGPRCTPTVDGDKVYSLGAMGNLTCQKTENGEVLWKKDFQKEYDAKVPLWGFAAHPLIDGDLLICLAGGSQNRLVVAFDKSTGKEVWTALDCPGDFGYSPPMIYSVAGHRQLIIWHGQKIVGLDPKTGESFWSLNFPLKMALNVPAVRKVDEDKLFITAFYNGAKLLKVAPTGRSVEVVWEGKGKSEMPDKTDTLQSIMPTPAVKDGFIYGVCSYGQLRCLDAKNGARVWESMQATRGRQTPKKVSSQEGPDGSERWDNAFIIEHQSRYFLFNEQGELIIAELSPKGYREIDRAVILEPTNNLARHPVIWVHPAFANKNMYIRNDREIVAVSLAK</sequence>
<dbReference type="Pfam" id="PF13360">
    <property type="entry name" value="PQQ_2"/>
    <property type="match status" value="1"/>
</dbReference>
<dbReference type="InterPro" id="IPR011047">
    <property type="entry name" value="Quinoprotein_ADH-like_sf"/>
</dbReference>
<evidence type="ECO:0000313" key="5">
    <source>
        <dbReference type="Proteomes" id="UP000676194"/>
    </source>
</evidence>